<dbReference type="Gene3D" id="1.10.287.70">
    <property type="match status" value="1"/>
</dbReference>
<feature type="transmembrane region" description="Helical" evidence="1">
    <location>
        <begin position="88"/>
        <end position="113"/>
    </location>
</feature>
<dbReference type="Pfam" id="PF00060">
    <property type="entry name" value="Lig_chan"/>
    <property type="match status" value="1"/>
</dbReference>
<reference evidence="3" key="1">
    <citation type="submission" date="2023-10" db="EMBL/GenBank/DDBJ databases">
        <authorList>
            <person name="Chen Y."/>
            <person name="Shah S."/>
            <person name="Dougan E. K."/>
            <person name="Thang M."/>
            <person name="Chan C."/>
        </authorList>
    </citation>
    <scope>NUCLEOTIDE SEQUENCE [LARGE SCALE GENOMIC DNA]</scope>
</reference>
<name>A0ABN9PWD0_9DINO</name>
<organism evidence="3 4">
    <name type="scientific">Prorocentrum cordatum</name>
    <dbReference type="NCBI Taxonomy" id="2364126"/>
    <lineage>
        <taxon>Eukaryota</taxon>
        <taxon>Sar</taxon>
        <taxon>Alveolata</taxon>
        <taxon>Dinophyceae</taxon>
        <taxon>Prorocentrales</taxon>
        <taxon>Prorocentraceae</taxon>
        <taxon>Prorocentrum</taxon>
    </lineage>
</organism>
<evidence type="ECO:0000313" key="4">
    <source>
        <dbReference type="Proteomes" id="UP001189429"/>
    </source>
</evidence>
<dbReference type="EMBL" id="CAUYUJ010001780">
    <property type="protein sequence ID" value="CAK0797580.1"/>
    <property type="molecule type" value="Genomic_DNA"/>
</dbReference>
<feature type="domain" description="Ionotropic glutamate receptor C-terminal" evidence="2">
    <location>
        <begin position="62"/>
        <end position="117"/>
    </location>
</feature>
<sequence>MEPRIPGVVQGVEAQGAASDETAADGVESTVVWSSGPEAVILMGLSGLTDGKKGLGLTSHGMVKAVYHAWAALLGGEDSEWHDWPGRILRLGLLFIVLVVSATYTANLASFFTRPGIKLHGPKDRASLRDAVACVLPEESTVAIAQPFVKDPIHACPRFRRLGRSAAGCARSHRTGLRSGV</sequence>
<proteinExistence type="predicted"/>
<protein>
    <recommendedName>
        <fullName evidence="2">Ionotropic glutamate receptor C-terminal domain-containing protein</fullName>
    </recommendedName>
</protein>
<keyword evidence="1" id="KW-1133">Transmembrane helix</keyword>
<comment type="caution">
    <text evidence="3">The sequence shown here is derived from an EMBL/GenBank/DDBJ whole genome shotgun (WGS) entry which is preliminary data.</text>
</comment>
<keyword evidence="1" id="KW-0812">Transmembrane</keyword>
<keyword evidence="4" id="KW-1185">Reference proteome</keyword>
<dbReference type="Proteomes" id="UP001189429">
    <property type="component" value="Unassembled WGS sequence"/>
</dbReference>
<evidence type="ECO:0000259" key="2">
    <source>
        <dbReference type="Pfam" id="PF00060"/>
    </source>
</evidence>
<evidence type="ECO:0000256" key="1">
    <source>
        <dbReference type="SAM" id="Phobius"/>
    </source>
</evidence>
<accession>A0ABN9PWD0</accession>
<gene>
    <name evidence="3" type="ORF">PCOR1329_LOCUS6617</name>
</gene>
<dbReference type="InterPro" id="IPR001320">
    <property type="entry name" value="Iontro_rcpt_C"/>
</dbReference>
<keyword evidence="1" id="KW-0472">Membrane</keyword>
<evidence type="ECO:0000313" key="3">
    <source>
        <dbReference type="EMBL" id="CAK0797580.1"/>
    </source>
</evidence>